<evidence type="ECO:0000256" key="2">
    <source>
        <dbReference type="SAM" id="MobiDB-lite"/>
    </source>
</evidence>
<dbReference type="PROSITE" id="PS50878">
    <property type="entry name" value="RT_POL"/>
    <property type="match status" value="1"/>
</dbReference>
<feature type="domain" description="Reverse transcriptase" evidence="4">
    <location>
        <begin position="908"/>
        <end position="1194"/>
    </location>
</feature>
<dbReference type="Gene3D" id="3.30.70.270">
    <property type="match status" value="1"/>
</dbReference>
<feature type="region of interest" description="Disordered" evidence="2">
    <location>
        <begin position="287"/>
        <end position="311"/>
    </location>
</feature>
<comment type="caution">
    <text evidence="5">The sequence shown here is derived from an EMBL/GenBank/DDBJ whole genome shotgun (WGS) entry which is preliminary data.</text>
</comment>
<evidence type="ECO:0000313" key="5">
    <source>
        <dbReference type="EMBL" id="KRX45653.1"/>
    </source>
</evidence>
<reference evidence="5 6" key="1">
    <citation type="submission" date="2015-01" db="EMBL/GenBank/DDBJ databases">
        <title>Evolution of Trichinella species and genotypes.</title>
        <authorList>
            <person name="Korhonen P.K."/>
            <person name="Edoardo P."/>
            <person name="Giuseppe L.R."/>
            <person name="Gasser R.B."/>
        </authorList>
    </citation>
    <scope>NUCLEOTIDE SEQUENCE [LARGE SCALE GENOMIC DNA]</scope>
    <source>
        <strain evidence="5">ISS417</strain>
    </source>
</reference>
<keyword evidence="1" id="KW-0479">Metal-binding</keyword>
<evidence type="ECO:0000259" key="4">
    <source>
        <dbReference type="PROSITE" id="PS50878"/>
    </source>
</evidence>
<dbReference type="InterPro" id="IPR000477">
    <property type="entry name" value="RT_dom"/>
</dbReference>
<feature type="domain" description="C2H2-type" evidence="3">
    <location>
        <begin position="89"/>
        <end position="112"/>
    </location>
</feature>
<dbReference type="EMBL" id="JYDJ01000072">
    <property type="protein sequence ID" value="KRX45653.1"/>
    <property type="molecule type" value="Genomic_DNA"/>
</dbReference>
<dbReference type="InterPro" id="IPR043502">
    <property type="entry name" value="DNA/RNA_pol_sf"/>
</dbReference>
<dbReference type="InterPro" id="IPR043128">
    <property type="entry name" value="Rev_trsase/Diguanyl_cyclase"/>
</dbReference>
<feature type="region of interest" description="Disordered" evidence="2">
    <location>
        <begin position="808"/>
        <end position="827"/>
    </location>
</feature>
<dbReference type="PROSITE" id="PS50157">
    <property type="entry name" value="ZINC_FINGER_C2H2_2"/>
    <property type="match status" value="1"/>
</dbReference>
<keyword evidence="6" id="KW-1185">Reference proteome</keyword>
<evidence type="ECO:0000259" key="3">
    <source>
        <dbReference type="PROSITE" id="PS50157"/>
    </source>
</evidence>
<dbReference type="Pfam" id="PF00078">
    <property type="entry name" value="RVT_1"/>
    <property type="match status" value="1"/>
</dbReference>
<dbReference type="PANTHER" id="PTHR19446">
    <property type="entry name" value="REVERSE TRANSCRIPTASES"/>
    <property type="match status" value="1"/>
</dbReference>
<name>A0A0V0U350_9BILA</name>
<accession>A0A0V0U350</accession>
<evidence type="ECO:0000256" key="1">
    <source>
        <dbReference type="PROSITE-ProRule" id="PRU00042"/>
    </source>
</evidence>
<dbReference type="SMART" id="SM00355">
    <property type="entry name" value="ZnF_C2H2"/>
    <property type="match status" value="3"/>
</dbReference>
<sequence>MAAIRVNYPGPFACQKCKFTETVFARFVTHCTHHALNVNLACSLCGKDFTSINAAASHFPHCKKGRKLNETPIDVPTNVEMHDSAHTKHACSVCSRSFTTFTGLRLHEKRAHPATLAASSQKSIKHQWTIDHLRETKEMKDQLTASNSCSLKSFAEALSSKWSEAISINMAKYLRKKLHRVDLNLSALNVDTIDGDTSGLLPEVVEKSIDLECVGSINRATRIGEEINGVGVLSTCDTSGFRVETIGQSTPSPNKHKLNGGIVDRNKHADAAISVLIEFLCEPKSHQPPLPLKKRTREEPKNRRQKIRSKYGNHGTRALSGVRLFSDALVVRQIEDRNKHVDAAISVLVEFLCEPRGPKKRTREEPKNRRQKIRSKYAQMQSLFKRDPKRVAAHLIKNQPLCNVSCPIDAAESALRQRLSQRPGVDAAPFTSKCPQNSKNILDPIFPEEVTLHLQKMKIHTSAGPDGIKVSHLRSCDPVCLAKAFNLFLLARHIPQQLKDCRTTLIPKTDDPRPDAEDYRPITVASCLYRLFSKIVTRRLEDSLSLHPRQKAFRSGTDGAFDNTSTLMTVIREAHNCVAFHYPHSMKVSGRSEGPSESSEFFSVWYLTIYCEVSEQLKLMNLGSASGLDGVKVSHLRPKGSCIIPAVQQDCNGRLSEVTPLNPHQKAFRCNENLSFDGVTSGCPGEVSKNIIRKECGSSKSRATRVGVETIGIGLLSECGTFETHFENRGRIMPSRNNISNALSPQLKDREQGKNLRTRLEEGLTSSNIEKEGLINFFINELLNIKDKERDTYVDGVVNVFTEFLRKPNDHQPCPPPKNRTKEEEKKSRRFEAAAQSVSQSPLYDSDCVSAPCPPPPISENILSLISADEVTLHLKLMSAETSAGLDGVQVSHLRQCDPVCLAKAFNCFLLARYIPPQLKDCRTTLIPKTDNPRPDADDYRPITIASCIYRLFSKIATRRLDNCISLHPRQKAFRSGTDGAFDNITTLTTIVRDAHKSGKELNIVCVDLAKAFDTVNHSSIDRALRMHGLDANSRALIAEMVTGSTTVIKGDGGVLSNKIEINQGVRQGDPISPLLFNSVMDELIERLEQSGVGYKINNTEVVTLAFADDVSLVSSSHRGMEKLLSITHDFINERGLKLNIRKCKGIRFVRTPKTKSLVQDTSKAFKVRGTGEESSCIPMAGPGEVIKILGVPIAPNGKPTFDIDTLEGTLERIRKAPLKPAQKLAIVRDYLIPSLEYKLGVPGVGRRVLDEVDASIRQTVKRFLHLPHTGMNSMFLTMPIKDGGLGLRSLRTQHLARVAVGTNSMMSSTDPTSQAIASMPQQQKPLHAALQHFSVPAATKDALKKGKRQLLCAEIAELTETYQGSCLPTFRKRPVGNSWLSGLNGMRSRDFITGLKLRFGVIETRSQKWRGRTSQNPAVLLCRHCGHSTGKRETAAHISQKCPQTKNLYIQRHNKIVHLVAEHARREGFTVHVEYALKSEGQVYKPDLILIKGNAAHVLDVAVPWETGTDMHEHHERPAGVPAIELHYQHSVIFFNFNSGKAPTVVDTASQGLRRVRAATNEILMQKSRRATTNEILWQKSRRSQEENRVYPVQNYDILSVMSALVAGCDKIFMEVGSVHVDRVNHFYDFTCEGAIQILPSCHWFLFQWLTFHYDAVLCSIAEEQTRLDNSVLGLLSNVECICEKPFRFINSVAFHYPHSMKVSGRSEGPSESSEFFSVWYLTIYCEVSEQLKLMNLGSASGLDGVKVSHLREIGPHCLSKVTC</sequence>
<keyword evidence="1" id="KW-0862">Zinc</keyword>
<dbReference type="InterPro" id="IPR013087">
    <property type="entry name" value="Znf_C2H2_type"/>
</dbReference>
<dbReference type="PROSITE" id="PS00028">
    <property type="entry name" value="ZINC_FINGER_C2H2_1"/>
    <property type="match status" value="1"/>
</dbReference>
<keyword evidence="1" id="KW-0863">Zinc-finger</keyword>
<dbReference type="CDD" id="cd01650">
    <property type="entry name" value="RT_nLTR_like"/>
    <property type="match status" value="1"/>
</dbReference>
<evidence type="ECO:0000313" key="6">
    <source>
        <dbReference type="Proteomes" id="UP000055048"/>
    </source>
</evidence>
<gene>
    <name evidence="5" type="primary">pol</name>
    <name evidence="5" type="ORF">T05_10078</name>
</gene>
<dbReference type="Proteomes" id="UP000055048">
    <property type="component" value="Unassembled WGS sequence"/>
</dbReference>
<dbReference type="GO" id="GO:0008270">
    <property type="term" value="F:zinc ion binding"/>
    <property type="evidence" value="ECO:0007669"/>
    <property type="project" value="UniProtKB-KW"/>
</dbReference>
<organism evidence="5 6">
    <name type="scientific">Trichinella murrelli</name>
    <dbReference type="NCBI Taxonomy" id="144512"/>
    <lineage>
        <taxon>Eukaryota</taxon>
        <taxon>Metazoa</taxon>
        <taxon>Ecdysozoa</taxon>
        <taxon>Nematoda</taxon>
        <taxon>Enoplea</taxon>
        <taxon>Dorylaimia</taxon>
        <taxon>Trichinellida</taxon>
        <taxon>Trichinellidae</taxon>
        <taxon>Trichinella</taxon>
    </lineage>
</organism>
<protein>
    <submittedName>
        <fullName evidence="5">Retrovirus-related Pol polyprotein from type-2 retrotransposable element R2DM</fullName>
    </submittedName>
</protein>
<dbReference type="SUPFAM" id="SSF56672">
    <property type="entry name" value="DNA/RNA polymerases"/>
    <property type="match status" value="2"/>
</dbReference>
<proteinExistence type="predicted"/>
<dbReference type="STRING" id="144512.A0A0V0U350"/>
<dbReference type="OrthoDB" id="410104at2759"/>